<dbReference type="InterPro" id="IPR002110">
    <property type="entry name" value="Ankyrin_rpt"/>
</dbReference>
<feature type="repeat" description="ANK" evidence="3">
    <location>
        <begin position="51"/>
        <end position="83"/>
    </location>
</feature>
<protein>
    <submittedName>
        <fullName evidence="4">Ankyrin repeats (3 copies)</fullName>
    </submittedName>
</protein>
<dbReference type="AlphaFoldDB" id="A0A1V5MAN1"/>
<dbReference type="SMART" id="SM00248">
    <property type="entry name" value="ANK"/>
    <property type="match status" value="6"/>
</dbReference>
<evidence type="ECO:0000313" key="4">
    <source>
        <dbReference type="EMBL" id="OPZ90267.1"/>
    </source>
</evidence>
<keyword evidence="2 3" id="KW-0040">ANK repeat</keyword>
<evidence type="ECO:0000313" key="5">
    <source>
        <dbReference type="Proteomes" id="UP000485484"/>
    </source>
</evidence>
<feature type="repeat" description="ANK" evidence="3">
    <location>
        <begin position="235"/>
        <end position="267"/>
    </location>
</feature>
<dbReference type="Proteomes" id="UP000485484">
    <property type="component" value="Unassembled WGS sequence"/>
</dbReference>
<dbReference type="PROSITE" id="PS50088">
    <property type="entry name" value="ANK_REPEAT"/>
    <property type="match status" value="5"/>
</dbReference>
<reference evidence="4 5" key="1">
    <citation type="submission" date="2017-02" db="EMBL/GenBank/DDBJ databases">
        <title>Delving into the versatile metabolic prowess of the omnipresent phylum Bacteroidetes.</title>
        <authorList>
            <person name="Nobu M.K."/>
            <person name="Mei R."/>
            <person name="Narihiro T."/>
            <person name="Kuroda K."/>
            <person name="Liu W.-T."/>
        </authorList>
    </citation>
    <scope>NUCLEOTIDE SEQUENCE [LARGE SCALE GENOMIC DNA]</scope>
    <source>
        <strain evidence="4">ADurb.Bin417</strain>
    </source>
</reference>
<dbReference type="Pfam" id="PF13637">
    <property type="entry name" value="Ank_4"/>
    <property type="match status" value="1"/>
</dbReference>
<dbReference type="PROSITE" id="PS50297">
    <property type="entry name" value="ANK_REP_REGION"/>
    <property type="match status" value="4"/>
</dbReference>
<gene>
    <name evidence="4" type="ORF">BWY73_01352</name>
</gene>
<keyword evidence="1" id="KW-0677">Repeat</keyword>
<dbReference type="Gene3D" id="1.25.40.20">
    <property type="entry name" value="Ankyrin repeat-containing domain"/>
    <property type="match status" value="2"/>
</dbReference>
<dbReference type="PANTHER" id="PTHR24171:SF9">
    <property type="entry name" value="ANKYRIN REPEAT DOMAIN-CONTAINING PROTEIN 39"/>
    <property type="match status" value="1"/>
</dbReference>
<evidence type="ECO:0000256" key="1">
    <source>
        <dbReference type="ARBA" id="ARBA00022737"/>
    </source>
</evidence>
<feature type="repeat" description="ANK" evidence="3">
    <location>
        <begin position="18"/>
        <end position="50"/>
    </location>
</feature>
<name>A0A1V5MAN1_UNCT6</name>
<feature type="repeat" description="ANK" evidence="3">
    <location>
        <begin position="268"/>
        <end position="295"/>
    </location>
</feature>
<dbReference type="InterPro" id="IPR036770">
    <property type="entry name" value="Ankyrin_rpt-contain_sf"/>
</dbReference>
<comment type="caution">
    <text evidence="4">The sequence shown here is derived from an EMBL/GenBank/DDBJ whole genome shotgun (WGS) entry which is preliminary data.</text>
</comment>
<proteinExistence type="predicted"/>
<dbReference type="PANTHER" id="PTHR24171">
    <property type="entry name" value="ANKYRIN REPEAT DOMAIN-CONTAINING PROTEIN 39-RELATED"/>
    <property type="match status" value="1"/>
</dbReference>
<accession>A0A1V5MAN1</accession>
<dbReference type="EMBL" id="MWAK01000277">
    <property type="protein sequence ID" value="OPZ90267.1"/>
    <property type="molecule type" value="Genomic_DNA"/>
</dbReference>
<organism evidence="4 5">
    <name type="scientific">candidate division TA06 bacterium ADurb.Bin417</name>
    <dbReference type="NCBI Taxonomy" id="1852828"/>
    <lineage>
        <taxon>Bacteria</taxon>
        <taxon>Bacteria division TA06</taxon>
    </lineage>
</organism>
<feature type="repeat" description="ANK" evidence="3">
    <location>
        <begin position="202"/>
        <end position="234"/>
    </location>
</feature>
<dbReference type="SUPFAM" id="SSF48403">
    <property type="entry name" value="Ankyrin repeat"/>
    <property type="match status" value="2"/>
</dbReference>
<evidence type="ECO:0000256" key="2">
    <source>
        <dbReference type="ARBA" id="ARBA00023043"/>
    </source>
</evidence>
<dbReference type="Pfam" id="PF12796">
    <property type="entry name" value="Ank_2"/>
    <property type="match status" value="2"/>
</dbReference>
<sequence>MDGNIFRSREDPQRKQEEQNARLLAAAYEGRVDRVQEAIKSGADVNARNRAGDTALMLAVIKNHDNVVHLLLEIGADINARNGKGLNALGLSEWCKHEVISGMLRAAGATAEGDATVIPDFVEKTLQGGLQDIDWDKFSRKSAPSELPAEAPGRLGSLLGRFGGRRRQLNDDLLAAARSGADMEIRRLVEAGARVDITDSQNGATPLMYAAAGGHRETARLLIMLGAPLNSRDNAGRTALIWAVTAGHLELVKLLVNYRADSTIKDNLGNTPLKWAHSFGHQEILSFLLNSGVTR</sequence>
<evidence type="ECO:0000256" key="3">
    <source>
        <dbReference type="PROSITE-ProRule" id="PRU00023"/>
    </source>
</evidence>